<name>A0AAN8QG49_9TELE</name>
<feature type="compositionally biased region" description="Basic residues" evidence="1">
    <location>
        <begin position="1"/>
        <end position="15"/>
    </location>
</feature>
<feature type="compositionally biased region" description="Polar residues" evidence="1">
    <location>
        <begin position="53"/>
        <end position="86"/>
    </location>
</feature>
<keyword evidence="3" id="KW-1185">Reference proteome</keyword>
<gene>
    <name evidence="2" type="ORF">J4Q44_G00344890</name>
</gene>
<protein>
    <submittedName>
        <fullName evidence="2">Uncharacterized protein</fullName>
    </submittedName>
</protein>
<dbReference type="AlphaFoldDB" id="A0AAN8QG49"/>
<dbReference type="Proteomes" id="UP001356427">
    <property type="component" value="Unassembled WGS sequence"/>
</dbReference>
<evidence type="ECO:0000313" key="2">
    <source>
        <dbReference type="EMBL" id="KAK6295263.1"/>
    </source>
</evidence>
<organism evidence="2 3">
    <name type="scientific">Coregonus suidteri</name>
    <dbReference type="NCBI Taxonomy" id="861788"/>
    <lineage>
        <taxon>Eukaryota</taxon>
        <taxon>Metazoa</taxon>
        <taxon>Chordata</taxon>
        <taxon>Craniata</taxon>
        <taxon>Vertebrata</taxon>
        <taxon>Euteleostomi</taxon>
        <taxon>Actinopterygii</taxon>
        <taxon>Neopterygii</taxon>
        <taxon>Teleostei</taxon>
        <taxon>Protacanthopterygii</taxon>
        <taxon>Salmoniformes</taxon>
        <taxon>Salmonidae</taxon>
        <taxon>Coregoninae</taxon>
        <taxon>Coregonus</taxon>
    </lineage>
</organism>
<dbReference type="EMBL" id="JAGTTL010000034">
    <property type="protein sequence ID" value="KAK6295263.1"/>
    <property type="molecule type" value="Genomic_DNA"/>
</dbReference>
<proteinExistence type="predicted"/>
<feature type="region of interest" description="Disordered" evidence="1">
    <location>
        <begin position="1"/>
        <end position="86"/>
    </location>
</feature>
<evidence type="ECO:0000313" key="3">
    <source>
        <dbReference type="Proteomes" id="UP001356427"/>
    </source>
</evidence>
<accession>A0AAN8QG49</accession>
<evidence type="ECO:0000256" key="1">
    <source>
        <dbReference type="SAM" id="MobiDB-lite"/>
    </source>
</evidence>
<comment type="caution">
    <text evidence="2">The sequence shown here is derived from an EMBL/GenBank/DDBJ whole genome shotgun (WGS) entry which is preliminary data.</text>
</comment>
<sequence>MPVRSHQHLQRHQHQAQHQELVSTTPAADDDDLDTSFRITEPVDPLDERFQPGISSTSSYFETSQDSQNETCSTYKSSARGRSSGW</sequence>
<reference evidence="2 3" key="1">
    <citation type="submission" date="2021-04" db="EMBL/GenBank/DDBJ databases">
        <authorList>
            <person name="De Guttry C."/>
            <person name="Zahm M."/>
            <person name="Klopp C."/>
            <person name="Cabau C."/>
            <person name="Louis A."/>
            <person name="Berthelot C."/>
            <person name="Parey E."/>
            <person name="Roest Crollius H."/>
            <person name="Montfort J."/>
            <person name="Robinson-Rechavi M."/>
            <person name="Bucao C."/>
            <person name="Bouchez O."/>
            <person name="Gislard M."/>
            <person name="Lluch J."/>
            <person name="Milhes M."/>
            <person name="Lampietro C."/>
            <person name="Lopez Roques C."/>
            <person name="Donnadieu C."/>
            <person name="Braasch I."/>
            <person name="Desvignes T."/>
            <person name="Postlethwait J."/>
            <person name="Bobe J."/>
            <person name="Wedekind C."/>
            <person name="Guiguen Y."/>
        </authorList>
    </citation>
    <scope>NUCLEOTIDE SEQUENCE [LARGE SCALE GENOMIC DNA]</scope>
    <source>
        <strain evidence="2">Cs_M1</strain>
        <tissue evidence="2">Blood</tissue>
    </source>
</reference>